<protein>
    <submittedName>
        <fullName evidence="3">Uncharacterized protein</fullName>
    </submittedName>
</protein>
<organism evidence="3 4">
    <name type="scientific">Alistipes intestinihominis</name>
    <dbReference type="NCBI Taxonomy" id="3133172"/>
    <lineage>
        <taxon>Bacteria</taxon>
        <taxon>Pseudomonadati</taxon>
        <taxon>Bacteroidota</taxon>
        <taxon>Bacteroidia</taxon>
        <taxon>Bacteroidales</taxon>
        <taxon>Rikenellaceae</taxon>
        <taxon>Alistipes</taxon>
    </lineage>
</organism>
<dbReference type="RefSeq" id="WP_276714478.1">
    <property type="nucleotide sequence ID" value="NZ_JBBMFL010000010.1"/>
</dbReference>
<feature type="region of interest" description="Disordered" evidence="1">
    <location>
        <begin position="29"/>
        <end position="62"/>
    </location>
</feature>
<keyword evidence="4" id="KW-1185">Reference proteome</keyword>
<evidence type="ECO:0000256" key="1">
    <source>
        <dbReference type="SAM" id="MobiDB-lite"/>
    </source>
</evidence>
<evidence type="ECO:0000313" key="3">
    <source>
        <dbReference type="EMBL" id="MEQ2545234.1"/>
    </source>
</evidence>
<gene>
    <name evidence="3" type="ORF">WMO46_09770</name>
</gene>
<evidence type="ECO:0000256" key="2">
    <source>
        <dbReference type="SAM" id="Phobius"/>
    </source>
</evidence>
<accession>A0ABV1GXV1</accession>
<name>A0ABV1GXV1_9BACT</name>
<feature type="compositionally biased region" description="Basic and acidic residues" evidence="1">
    <location>
        <begin position="99"/>
        <end position="110"/>
    </location>
</feature>
<comment type="caution">
    <text evidence="3">The sequence shown here is derived from an EMBL/GenBank/DDBJ whole genome shotgun (WGS) entry which is preliminary data.</text>
</comment>
<keyword evidence="2" id="KW-1133">Transmembrane helix</keyword>
<dbReference type="EMBL" id="JBBMFL010000010">
    <property type="protein sequence ID" value="MEQ2545234.1"/>
    <property type="molecule type" value="Genomic_DNA"/>
</dbReference>
<evidence type="ECO:0000313" key="4">
    <source>
        <dbReference type="Proteomes" id="UP001460202"/>
    </source>
</evidence>
<reference evidence="3 4" key="1">
    <citation type="submission" date="2024-03" db="EMBL/GenBank/DDBJ databases">
        <title>Human intestinal bacterial collection.</title>
        <authorList>
            <person name="Pauvert C."/>
            <person name="Hitch T.C.A."/>
            <person name="Clavel T."/>
        </authorList>
    </citation>
    <scope>NUCLEOTIDE SEQUENCE [LARGE SCALE GENOMIC DNA]</scope>
    <source>
        <strain evidence="3 4">CLA-KB-H122</strain>
    </source>
</reference>
<dbReference type="Proteomes" id="UP001460202">
    <property type="component" value="Unassembled WGS sequence"/>
</dbReference>
<feature type="region of interest" description="Disordered" evidence="1">
    <location>
        <begin position="76"/>
        <end position="110"/>
    </location>
</feature>
<proteinExistence type="predicted"/>
<keyword evidence="2" id="KW-0472">Membrane</keyword>
<sequence length="151" mass="16689">MEDFASVIWAVIIVGAMIFNVVSQSRKARGKGARQTPHGEAWPTSAPDMPMPSATPARPEPAAPVFEDECRSLEEIPAQEYEPEYTAPKTAKTKAPRHRTAERFRTAPEKDAIAAHAITDAPEEAAAIAEEFDLRQAVIYSEILKPRFDEE</sequence>
<feature type="transmembrane region" description="Helical" evidence="2">
    <location>
        <begin position="6"/>
        <end position="22"/>
    </location>
</feature>
<keyword evidence="2" id="KW-0812">Transmembrane</keyword>